<sequence>METFAGLPVVRFEDGKAPDVDDPAAVAWRIEVDWEDGPDDFAEVLDGLLSAVGPALTTLVVGPWGSVGDHPAPIDALAARAGRLPNLRALFLGDIVYEESEVSWITPCDPTEILPFFPKLVHLRARGSNGFTPLVGAPLEALVLESGGLPASTVRAVGASDLPALGHLELWLGDDSYGGDSRVDDLAEILGGARLPALRYLGLCNAEAADEVAVAVSTAPVVARLEVLDLSMGTLGDEGARALLSGQPLTHLRRLDLHRHYLSEEMAARIVAGLPGVDVDLDDRQERTVDRVVAVSE</sequence>
<dbReference type="SUPFAM" id="SSF52047">
    <property type="entry name" value="RNI-like"/>
    <property type="match status" value="1"/>
</dbReference>
<dbReference type="NCBIfam" id="NF038076">
    <property type="entry name" value="fam_STM4015"/>
    <property type="match status" value="1"/>
</dbReference>
<dbReference type="Gene3D" id="3.80.10.10">
    <property type="entry name" value="Ribonuclease Inhibitor"/>
    <property type="match status" value="1"/>
</dbReference>
<evidence type="ECO:0000313" key="2">
    <source>
        <dbReference type="Proteomes" id="UP000635606"/>
    </source>
</evidence>
<protein>
    <recommendedName>
        <fullName evidence="3">Cytoplasmic protein</fullName>
    </recommendedName>
</protein>
<dbReference type="RefSeq" id="WP_203934099.1">
    <property type="nucleotide sequence ID" value="NZ_BOPH01000132.1"/>
</dbReference>
<dbReference type="EMBL" id="BOPH01000132">
    <property type="protein sequence ID" value="GIJ74308.1"/>
    <property type="molecule type" value="Genomic_DNA"/>
</dbReference>
<dbReference type="Proteomes" id="UP000635606">
    <property type="component" value="Unassembled WGS sequence"/>
</dbReference>
<organism evidence="1 2">
    <name type="scientific">Virgisporangium ochraceum</name>
    <dbReference type="NCBI Taxonomy" id="65505"/>
    <lineage>
        <taxon>Bacteria</taxon>
        <taxon>Bacillati</taxon>
        <taxon>Actinomycetota</taxon>
        <taxon>Actinomycetes</taxon>
        <taxon>Micromonosporales</taxon>
        <taxon>Micromonosporaceae</taxon>
        <taxon>Virgisporangium</taxon>
    </lineage>
</organism>
<evidence type="ECO:0000313" key="1">
    <source>
        <dbReference type="EMBL" id="GIJ74308.1"/>
    </source>
</evidence>
<keyword evidence="2" id="KW-1185">Reference proteome</keyword>
<proteinExistence type="predicted"/>
<evidence type="ECO:0008006" key="3">
    <source>
        <dbReference type="Google" id="ProtNLM"/>
    </source>
</evidence>
<gene>
    <name evidence="1" type="ORF">Voc01_092250</name>
</gene>
<dbReference type="AlphaFoldDB" id="A0A8J4EH36"/>
<comment type="caution">
    <text evidence="1">The sequence shown here is derived from an EMBL/GenBank/DDBJ whole genome shotgun (WGS) entry which is preliminary data.</text>
</comment>
<dbReference type="InterPro" id="IPR032675">
    <property type="entry name" value="LRR_dom_sf"/>
</dbReference>
<dbReference type="InterPro" id="IPR047722">
    <property type="entry name" value="STM4015-like"/>
</dbReference>
<reference evidence="1" key="1">
    <citation type="submission" date="2021-01" db="EMBL/GenBank/DDBJ databases">
        <title>Whole genome shotgun sequence of Virgisporangium ochraceum NBRC 16418.</title>
        <authorList>
            <person name="Komaki H."/>
            <person name="Tamura T."/>
        </authorList>
    </citation>
    <scope>NUCLEOTIDE SEQUENCE</scope>
    <source>
        <strain evidence="1">NBRC 16418</strain>
    </source>
</reference>
<accession>A0A8J4EH36</accession>
<name>A0A8J4EH36_9ACTN</name>